<gene>
    <name evidence="2" type="ORF">Sste5346_002593</name>
</gene>
<dbReference type="EMBL" id="JAWCUI010000010">
    <property type="protein sequence ID" value="KAL1900282.1"/>
    <property type="molecule type" value="Genomic_DNA"/>
</dbReference>
<feature type="compositionally biased region" description="Polar residues" evidence="1">
    <location>
        <begin position="34"/>
        <end position="44"/>
    </location>
</feature>
<feature type="region of interest" description="Disordered" evidence="1">
    <location>
        <begin position="1"/>
        <end position="215"/>
    </location>
</feature>
<proteinExistence type="predicted"/>
<organism evidence="2 3">
    <name type="scientific">Sporothrix stenoceras</name>
    <dbReference type="NCBI Taxonomy" id="5173"/>
    <lineage>
        <taxon>Eukaryota</taxon>
        <taxon>Fungi</taxon>
        <taxon>Dikarya</taxon>
        <taxon>Ascomycota</taxon>
        <taxon>Pezizomycotina</taxon>
        <taxon>Sordariomycetes</taxon>
        <taxon>Sordariomycetidae</taxon>
        <taxon>Ophiostomatales</taxon>
        <taxon>Ophiostomataceae</taxon>
        <taxon>Sporothrix</taxon>
    </lineage>
</organism>
<reference evidence="2 3" key="1">
    <citation type="journal article" date="2024" name="IMA Fungus">
        <title>IMA Genome - F19 : A genome assembly and annotation guide to empower mycologists, including annotated draft genome sequences of Ceratocystis pirilliformis, Diaporthe australafricana, Fusarium ophioides, Paecilomyces lecythidis, and Sporothrix stenoceras.</title>
        <authorList>
            <person name="Aylward J."/>
            <person name="Wilson A.M."/>
            <person name="Visagie C.M."/>
            <person name="Spraker J."/>
            <person name="Barnes I."/>
            <person name="Buitendag C."/>
            <person name="Ceriani C."/>
            <person name="Del Mar Angel L."/>
            <person name="du Plessis D."/>
            <person name="Fuchs T."/>
            <person name="Gasser K."/>
            <person name="Kramer D."/>
            <person name="Li W."/>
            <person name="Munsamy K."/>
            <person name="Piso A."/>
            <person name="Price J.L."/>
            <person name="Sonnekus B."/>
            <person name="Thomas C."/>
            <person name="van der Nest A."/>
            <person name="van Dijk A."/>
            <person name="van Heerden A."/>
            <person name="van Vuuren N."/>
            <person name="Yilmaz N."/>
            <person name="Duong T.A."/>
            <person name="van der Merwe N.A."/>
            <person name="Wingfield M.J."/>
            <person name="Wingfield B.D."/>
        </authorList>
    </citation>
    <scope>NUCLEOTIDE SEQUENCE [LARGE SCALE GENOMIC DNA]</scope>
    <source>
        <strain evidence="2 3">CMW 5346</strain>
    </source>
</reference>
<protein>
    <submittedName>
        <fullName evidence="2">Uncharacterized protein</fullName>
    </submittedName>
</protein>
<sequence length="455" mass="47952">MSVPSTPRHSRQSTVDFQGMSATSSPQQERRQSKSSYNEPSTPTHHLHPSFSHGDGLDVFSSGGMGGMSGSMGGLGNLADELADAFSDGEDEEGEYYDDELDDSQAQALDGQGGLDGDAPPNISLSEAEHGAPASKEGDSNAAATQRDSGVDVASAASPRTGGPDGPRARNASLSLPSTNGGGAGGHGRRGHKRVGSVYDGSEYGSDSDLESPGMPTSLVAKIDAVESLARRGTEDNGGPTDGVCKRLVDELRDLGSQSGVEGGASRLITAHSALTTHLTHQTRQLHALAFPLFNPLANAIPSPLVGIAVTRNGGDSEDEEEEEDDLLPMLASLADQMPRPSTAACQSLGTLHGLTNDLVSTLNYLSDTLHMARQTTNTATRRLRSAKELVAELRRDEELREEGERWLARGNWNERLKSRECAHVCGDVVGGFEEVCNGWRERLLAQAEAAQASA</sequence>
<evidence type="ECO:0000256" key="1">
    <source>
        <dbReference type="SAM" id="MobiDB-lite"/>
    </source>
</evidence>
<keyword evidence="3" id="KW-1185">Reference proteome</keyword>
<comment type="caution">
    <text evidence="2">The sequence shown here is derived from an EMBL/GenBank/DDBJ whole genome shotgun (WGS) entry which is preliminary data.</text>
</comment>
<accession>A0ABR3ZJ92</accession>
<name>A0ABR3ZJ92_9PEZI</name>
<feature type="compositionally biased region" description="Acidic residues" evidence="1">
    <location>
        <begin position="81"/>
        <end position="103"/>
    </location>
</feature>
<feature type="compositionally biased region" description="Polar residues" evidence="1">
    <location>
        <begin position="1"/>
        <end position="27"/>
    </location>
</feature>
<feature type="compositionally biased region" description="Gly residues" evidence="1">
    <location>
        <begin position="63"/>
        <end position="76"/>
    </location>
</feature>
<evidence type="ECO:0000313" key="2">
    <source>
        <dbReference type="EMBL" id="KAL1900282.1"/>
    </source>
</evidence>
<dbReference type="Proteomes" id="UP001583186">
    <property type="component" value="Unassembled WGS sequence"/>
</dbReference>
<evidence type="ECO:0000313" key="3">
    <source>
        <dbReference type="Proteomes" id="UP001583186"/>
    </source>
</evidence>